<evidence type="ECO:0000313" key="2">
    <source>
        <dbReference type="Proteomes" id="UP001367508"/>
    </source>
</evidence>
<name>A0AAN9LS89_CANGL</name>
<dbReference type="Proteomes" id="UP001367508">
    <property type="component" value="Unassembled WGS sequence"/>
</dbReference>
<sequence>MGNQDFWPEHSFCESLQRTNTSHWTPSLVSLRTLASCTPSVLSATLPFMMEMILYVSLRGQSAKADSSSHLLMYQFQPLNWAFIRSLLSYPGLCSKYPKYSLPFRAIPSDAGQALLSFDIT</sequence>
<proteinExistence type="predicted"/>
<organism evidence="1 2">
    <name type="scientific">Canavalia gladiata</name>
    <name type="common">Sword bean</name>
    <name type="synonym">Dolichos gladiatus</name>
    <dbReference type="NCBI Taxonomy" id="3824"/>
    <lineage>
        <taxon>Eukaryota</taxon>
        <taxon>Viridiplantae</taxon>
        <taxon>Streptophyta</taxon>
        <taxon>Embryophyta</taxon>
        <taxon>Tracheophyta</taxon>
        <taxon>Spermatophyta</taxon>
        <taxon>Magnoliopsida</taxon>
        <taxon>eudicotyledons</taxon>
        <taxon>Gunneridae</taxon>
        <taxon>Pentapetalae</taxon>
        <taxon>rosids</taxon>
        <taxon>fabids</taxon>
        <taxon>Fabales</taxon>
        <taxon>Fabaceae</taxon>
        <taxon>Papilionoideae</taxon>
        <taxon>50 kb inversion clade</taxon>
        <taxon>NPAAA clade</taxon>
        <taxon>indigoferoid/millettioid clade</taxon>
        <taxon>Phaseoleae</taxon>
        <taxon>Canavalia</taxon>
    </lineage>
</organism>
<accession>A0AAN9LS89</accession>
<comment type="caution">
    <text evidence="1">The sequence shown here is derived from an EMBL/GenBank/DDBJ whole genome shotgun (WGS) entry which is preliminary data.</text>
</comment>
<reference evidence="1 2" key="1">
    <citation type="submission" date="2024-01" db="EMBL/GenBank/DDBJ databases">
        <title>The genomes of 5 underutilized Papilionoideae crops provide insights into root nodulation and disease resistanc.</title>
        <authorList>
            <person name="Jiang F."/>
        </authorList>
    </citation>
    <scope>NUCLEOTIDE SEQUENCE [LARGE SCALE GENOMIC DNA]</scope>
    <source>
        <strain evidence="1">LVBAO_FW01</strain>
        <tissue evidence="1">Leaves</tissue>
    </source>
</reference>
<protein>
    <submittedName>
        <fullName evidence="1">Uncharacterized protein</fullName>
    </submittedName>
</protein>
<dbReference type="AlphaFoldDB" id="A0AAN9LS89"/>
<evidence type="ECO:0000313" key="1">
    <source>
        <dbReference type="EMBL" id="KAK7339283.1"/>
    </source>
</evidence>
<gene>
    <name evidence="1" type="ORF">VNO77_19940</name>
</gene>
<keyword evidence="2" id="KW-1185">Reference proteome</keyword>
<dbReference type="EMBL" id="JAYMYQ010000004">
    <property type="protein sequence ID" value="KAK7339283.1"/>
    <property type="molecule type" value="Genomic_DNA"/>
</dbReference>